<dbReference type="Proteomes" id="UP000747013">
    <property type="component" value="Unassembled WGS sequence"/>
</dbReference>
<feature type="transmembrane region" description="Helical" evidence="1">
    <location>
        <begin position="46"/>
        <end position="67"/>
    </location>
</feature>
<dbReference type="AlphaFoldDB" id="A0A4V3A2P8"/>
<dbReference type="STRING" id="1612.ABB44_04525"/>
<reference evidence="3" key="2">
    <citation type="submission" date="2019-02" db="EMBL/GenBank/DDBJ databases">
        <authorList>
            <person name="Buron G."/>
            <person name="Chaylann A."/>
            <person name="Dolejs I."/>
            <person name="Forster J."/>
            <person name="Miks M.H."/>
        </authorList>
    </citation>
    <scope>NUCLEOTIDE SEQUENCE</scope>
    <source>
        <strain evidence="3">ATCC 29644</strain>
    </source>
</reference>
<sequence length="150" mass="16767">MKKLYKLDKLSVLGIILISILMTVIEMIVSDPNVSQMPQMGKWLKLLLYVIGAVVSFAIGYWLFTLLLRNNDNYKVKLVINLAIGLAIEAVLITIIYLIAKKTNVWVNGIAGVLGFGTLALLNWKFLEVPQSDKIKVSVLTGIWFVLALF</sequence>
<evidence type="ECO:0000313" key="4">
    <source>
        <dbReference type="Proteomes" id="UP000295257"/>
    </source>
</evidence>
<feature type="transmembrane region" description="Helical" evidence="1">
    <location>
        <begin position="12"/>
        <end position="30"/>
    </location>
</feature>
<dbReference type="EMBL" id="DYWC01000073">
    <property type="protein sequence ID" value="HJF86425.1"/>
    <property type="molecule type" value="Genomic_DNA"/>
</dbReference>
<feature type="transmembrane region" description="Helical" evidence="1">
    <location>
        <begin position="105"/>
        <end position="124"/>
    </location>
</feature>
<gene>
    <name evidence="3" type="ORF">C5L30_001859</name>
    <name evidence="2" type="ORF">K8V88_03220</name>
</gene>
<reference evidence="2" key="4">
    <citation type="submission" date="2021-09" db="EMBL/GenBank/DDBJ databases">
        <authorList>
            <person name="Gilroy R."/>
        </authorList>
    </citation>
    <scope>NUCLEOTIDE SEQUENCE</scope>
    <source>
        <strain evidence="2">7886</strain>
    </source>
</reference>
<keyword evidence="1" id="KW-1133">Transmembrane helix</keyword>
<comment type="caution">
    <text evidence="3">The sequence shown here is derived from an EMBL/GenBank/DDBJ whole genome shotgun (WGS) entry which is preliminary data.</text>
</comment>
<dbReference type="Proteomes" id="UP000295257">
    <property type="component" value="Unassembled WGS sequence"/>
</dbReference>
<reference evidence="3 4" key="1">
    <citation type="journal article" date="2019" name="Appl. Microbiol. Biotechnol.">
        <title>Uncovering carbohydrate metabolism through a genotype-phenotype association study of 56 lactic acid bacteria genomes.</title>
        <authorList>
            <person name="Buron-Moles G."/>
            <person name="Chailyan A."/>
            <person name="Dolejs I."/>
            <person name="Forster J."/>
            <person name="Miks M.H."/>
        </authorList>
    </citation>
    <scope>NUCLEOTIDE SEQUENCE [LARGE SCALE GENOMIC DNA]</scope>
    <source>
        <strain evidence="3 4">ATCC 29644</strain>
    </source>
</reference>
<keyword evidence="4" id="KW-1185">Reference proteome</keyword>
<name>A0A4V3A2P8_9LACO</name>
<keyword evidence="1" id="KW-0812">Transmembrane</keyword>
<protein>
    <submittedName>
        <fullName evidence="3">Uncharacterized protein</fullName>
    </submittedName>
</protein>
<evidence type="ECO:0000256" key="1">
    <source>
        <dbReference type="SAM" id="Phobius"/>
    </source>
</evidence>
<dbReference type="EMBL" id="PUFN01000029">
    <property type="protein sequence ID" value="TDG69726.1"/>
    <property type="molecule type" value="Genomic_DNA"/>
</dbReference>
<feature type="transmembrane region" description="Helical" evidence="1">
    <location>
        <begin position="79"/>
        <end position="99"/>
    </location>
</feature>
<organism evidence="3 4">
    <name type="scientific">Companilactobacillus farciminis</name>
    <dbReference type="NCBI Taxonomy" id="1612"/>
    <lineage>
        <taxon>Bacteria</taxon>
        <taxon>Bacillati</taxon>
        <taxon>Bacillota</taxon>
        <taxon>Bacilli</taxon>
        <taxon>Lactobacillales</taxon>
        <taxon>Lactobacillaceae</taxon>
        <taxon>Companilactobacillus</taxon>
    </lineage>
</organism>
<accession>A0A4V3A2P8</accession>
<evidence type="ECO:0000313" key="2">
    <source>
        <dbReference type="EMBL" id="HJF86425.1"/>
    </source>
</evidence>
<evidence type="ECO:0000313" key="3">
    <source>
        <dbReference type="EMBL" id="TDG69726.1"/>
    </source>
</evidence>
<dbReference type="RefSeq" id="WP_010018972.1">
    <property type="nucleotide sequence ID" value="NZ_CAJJMR010000003.1"/>
</dbReference>
<dbReference type="OrthoDB" id="2322477at2"/>
<keyword evidence="1" id="KW-0472">Membrane</keyword>
<reference evidence="2" key="3">
    <citation type="journal article" date="2021" name="PeerJ">
        <title>Extensive microbial diversity within the chicken gut microbiome revealed by metagenomics and culture.</title>
        <authorList>
            <person name="Gilroy R."/>
            <person name="Ravi A."/>
            <person name="Getino M."/>
            <person name="Pursley I."/>
            <person name="Horton D.L."/>
            <person name="Alikhan N.F."/>
            <person name="Baker D."/>
            <person name="Gharbi K."/>
            <person name="Hall N."/>
            <person name="Watson M."/>
            <person name="Adriaenssens E.M."/>
            <person name="Foster-Nyarko E."/>
            <person name="Jarju S."/>
            <person name="Secka A."/>
            <person name="Antonio M."/>
            <person name="Oren A."/>
            <person name="Chaudhuri R.R."/>
            <person name="La Ragione R."/>
            <person name="Hildebrand F."/>
            <person name="Pallen M.J."/>
        </authorList>
    </citation>
    <scope>NUCLEOTIDE SEQUENCE</scope>
    <source>
        <strain evidence="2">7886</strain>
    </source>
</reference>
<proteinExistence type="predicted"/>